<feature type="compositionally biased region" description="Acidic residues" evidence="1">
    <location>
        <begin position="33"/>
        <end position="57"/>
    </location>
</feature>
<dbReference type="Proteomes" id="UP000242700">
    <property type="component" value="Unassembled WGS sequence"/>
</dbReference>
<evidence type="ECO:0008006" key="5">
    <source>
        <dbReference type="Google" id="ProtNLM"/>
    </source>
</evidence>
<dbReference type="EMBL" id="FNFI01000003">
    <property type="protein sequence ID" value="SDJ83644.1"/>
    <property type="molecule type" value="Genomic_DNA"/>
</dbReference>
<name>A0A1G8WZL9_9STAP</name>
<evidence type="ECO:0000313" key="4">
    <source>
        <dbReference type="Proteomes" id="UP000242700"/>
    </source>
</evidence>
<feature type="signal peptide" evidence="2">
    <location>
        <begin position="1"/>
        <end position="22"/>
    </location>
</feature>
<organism evidence="3 4">
    <name type="scientific">Jeotgalicoccus aerolatus</name>
    <dbReference type="NCBI Taxonomy" id="709510"/>
    <lineage>
        <taxon>Bacteria</taxon>
        <taxon>Bacillati</taxon>
        <taxon>Bacillota</taxon>
        <taxon>Bacilli</taxon>
        <taxon>Bacillales</taxon>
        <taxon>Staphylococcaceae</taxon>
        <taxon>Jeotgalicoccus</taxon>
    </lineage>
</organism>
<protein>
    <recommendedName>
        <fullName evidence="5">Lipoprotein</fullName>
    </recommendedName>
</protein>
<proteinExistence type="predicted"/>
<evidence type="ECO:0000256" key="1">
    <source>
        <dbReference type="SAM" id="MobiDB-lite"/>
    </source>
</evidence>
<feature type="region of interest" description="Disordered" evidence="1">
    <location>
        <begin position="18"/>
        <end position="96"/>
    </location>
</feature>
<dbReference type="AlphaFoldDB" id="A0A1G8WZL9"/>
<reference evidence="4" key="1">
    <citation type="submission" date="2016-10" db="EMBL/GenBank/DDBJ databases">
        <authorList>
            <person name="Varghese N."/>
            <person name="Submissions S."/>
        </authorList>
    </citation>
    <scope>NUCLEOTIDE SEQUENCE [LARGE SCALE GENOMIC DNA]</scope>
    <source>
        <strain evidence="4">CGMCC 1.8911</strain>
    </source>
</reference>
<feature type="chain" id="PRO_5017448952" description="Lipoprotein" evidence="2">
    <location>
        <begin position="23"/>
        <end position="327"/>
    </location>
</feature>
<gene>
    <name evidence="3" type="ORF">SAMN05216187_10318</name>
</gene>
<evidence type="ECO:0000313" key="3">
    <source>
        <dbReference type="EMBL" id="SDJ83644.1"/>
    </source>
</evidence>
<evidence type="ECO:0000256" key="2">
    <source>
        <dbReference type="SAM" id="SignalP"/>
    </source>
</evidence>
<feature type="region of interest" description="Disordered" evidence="1">
    <location>
        <begin position="199"/>
        <end position="219"/>
    </location>
</feature>
<accession>A0A1G8WZL9</accession>
<sequence length="327" mass="36206">MRRIILTLMMLFTIAACSNEEAEPNEDMTNSENENEETADTETDTESEAADEEETDESASVSSSRGNGNTEDDESDSEDSEETTEGAASDDEVPAEPADLLADTERVEGYWINYSGEDDARSHMTRTEPIEYNSDQDYTVTAASYVSYFYGNEFIKTNNYGHDGPHVIEKVPEANRLVISFSEPEQDDIELIDAATDEASAGNEVNTTPDELIGRGQPNEEEMSGTIMFGQDFLSGDEVYTGERIDSEGEFVEDPDYYVTGALPYSASGDYVITAPAFVSFYNGRNFIETIEFTSVPAYLPQVNGANYINISFHDDNLLDLNIIEIE</sequence>
<dbReference type="RefSeq" id="WP_256333937.1">
    <property type="nucleotide sequence ID" value="NZ_FNFI01000003.1"/>
</dbReference>
<dbReference type="PROSITE" id="PS51257">
    <property type="entry name" value="PROKAR_LIPOPROTEIN"/>
    <property type="match status" value="1"/>
</dbReference>
<keyword evidence="2" id="KW-0732">Signal</keyword>
<feature type="compositionally biased region" description="Acidic residues" evidence="1">
    <location>
        <begin position="70"/>
        <end position="94"/>
    </location>
</feature>